<name>A0A1T2L7A4_9GAMM</name>
<dbReference type="AlphaFoldDB" id="A0A1T2L7A4"/>
<protein>
    <recommendedName>
        <fullName evidence="4">Type IV pilin accessory protein</fullName>
    </recommendedName>
</protein>
<gene>
    <name evidence="2" type="ORF">BOW53_05520</name>
</gene>
<keyword evidence="1" id="KW-0812">Transmembrane</keyword>
<sequence>MSRGRFILTHLVATLLLLATFLAIALIQWYPHPYDEIESIHQLLSIIALLVVVLGPGLSFVLFKPGKRGLWYDLLLIFVLQSGFFTAAIWHTYRERPTLLLFSIDRFITLRDDQFDPRKLDPTLTLAEHGPSQLYVAPPSSDAERAELVQQWAFEGGVDFTYAAERYRNYHPHLNSVLARELDIVTAVTRQPQLAAAVEEKLQQLGMTLDQLAFLPLESRGHFVTAIIDRHDGKLLGQLKLDPWDSGIMDSENE</sequence>
<dbReference type="RefSeq" id="WP_078483088.1">
    <property type="nucleotide sequence ID" value="NZ_MPRL01000015.1"/>
</dbReference>
<evidence type="ECO:0000256" key="1">
    <source>
        <dbReference type="SAM" id="Phobius"/>
    </source>
</evidence>
<dbReference type="OrthoDB" id="8613597at2"/>
<keyword evidence="1" id="KW-0472">Membrane</keyword>
<organism evidence="2 3">
    <name type="scientific">Solemya pervernicosa gill symbiont</name>
    <dbReference type="NCBI Taxonomy" id="642797"/>
    <lineage>
        <taxon>Bacteria</taxon>
        <taxon>Pseudomonadati</taxon>
        <taxon>Pseudomonadota</taxon>
        <taxon>Gammaproteobacteria</taxon>
        <taxon>sulfur-oxidizing symbionts</taxon>
    </lineage>
</organism>
<feature type="transmembrane region" description="Helical" evidence="1">
    <location>
        <begin position="70"/>
        <end position="93"/>
    </location>
</feature>
<evidence type="ECO:0000313" key="2">
    <source>
        <dbReference type="EMBL" id="OOZ40985.1"/>
    </source>
</evidence>
<evidence type="ECO:0008006" key="4">
    <source>
        <dbReference type="Google" id="ProtNLM"/>
    </source>
</evidence>
<keyword evidence="3" id="KW-1185">Reference proteome</keyword>
<feature type="transmembrane region" description="Helical" evidence="1">
    <location>
        <begin position="7"/>
        <end position="30"/>
    </location>
</feature>
<proteinExistence type="predicted"/>
<evidence type="ECO:0000313" key="3">
    <source>
        <dbReference type="Proteomes" id="UP000191110"/>
    </source>
</evidence>
<feature type="transmembrane region" description="Helical" evidence="1">
    <location>
        <begin position="42"/>
        <end position="63"/>
    </location>
</feature>
<keyword evidence="1" id="KW-1133">Transmembrane helix</keyword>
<reference evidence="2 3" key="1">
    <citation type="submission" date="2016-11" db="EMBL/GenBank/DDBJ databases">
        <title>Mixed transmission modes and dynamic genome evolution in an obligate animal-bacterial symbiosis.</title>
        <authorList>
            <person name="Russell S.L."/>
            <person name="Corbett-Detig R.B."/>
            <person name="Cavanaugh C.M."/>
        </authorList>
    </citation>
    <scope>NUCLEOTIDE SEQUENCE [LARGE SCALE GENOMIC DNA]</scope>
    <source>
        <strain evidence="2">Sveles-Q1</strain>
    </source>
</reference>
<dbReference type="EMBL" id="MPRL01000015">
    <property type="protein sequence ID" value="OOZ40985.1"/>
    <property type="molecule type" value="Genomic_DNA"/>
</dbReference>
<comment type="caution">
    <text evidence="2">The sequence shown here is derived from an EMBL/GenBank/DDBJ whole genome shotgun (WGS) entry which is preliminary data.</text>
</comment>
<dbReference type="Proteomes" id="UP000191110">
    <property type="component" value="Unassembled WGS sequence"/>
</dbReference>
<accession>A0A1T2L7A4</accession>